<organism evidence="2">
    <name type="scientific">Ajellomyces capsulatus (strain H88)</name>
    <name type="common">Darling's disease fungus</name>
    <name type="synonym">Histoplasma capsulatum</name>
    <dbReference type="NCBI Taxonomy" id="544711"/>
    <lineage>
        <taxon>Eukaryota</taxon>
        <taxon>Fungi</taxon>
        <taxon>Dikarya</taxon>
        <taxon>Ascomycota</taxon>
        <taxon>Pezizomycotina</taxon>
        <taxon>Eurotiomycetes</taxon>
        <taxon>Eurotiomycetidae</taxon>
        <taxon>Onygenales</taxon>
        <taxon>Ajellomycetaceae</taxon>
        <taxon>Histoplasma</taxon>
    </lineage>
</organism>
<dbReference type="AlphaFoldDB" id="F0UK74"/>
<evidence type="ECO:0000313" key="2">
    <source>
        <dbReference type="Proteomes" id="UP000008142"/>
    </source>
</evidence>
<dbReference type="OrthoDB" id="4267316at2759"/>
<sequence length="121" mass="13729">MTYPLSASFCSRFNISKPPLPYASGRQFTVRSHNPLAPMRWSCALDPDTVHEREWKHPLEYSGTTKTLNWVPVHVSDARPLTTQGAPENATLMAKFYAPLSFDHEQDDADLFLCVDQDYSP</sequence>
<dbReference type="EMBL" id="DS990639">
    <property type="protein sequence ID" value="EGC46709.1"/>
    <property type="molecule type" value="Genomic_DNA"/>
</dbReference>
<evidence type="ECO:0000313" key="1">
    <source>
        <dbReference type="EMBL" id="EGC46709.1"/>
    </source>
</evidence>
<gene>
    <name evidence="1" type="ORF">HCEG_05924</name>
</gene>
<dbReference type="Proteomes" id="UP000008142">
    <property type="component" value="Unassembled WGS sequence"/>
</dbReference>
<protein>
    <submittedName>
        <fullName evidence="1">Predicted protein</fullName>
    </submittedName>
</protein>
<reference evidence="2" key="1">
    <citation type="submission" date="2008-07" db="EMBL/GenBank/DDBJ databases">
        <title>Annotation of Ajellomyces capsulatus strain H88.</title>
        <authorList>
            <person name="Champion M."/>
            <person name="Cuomo C."/>
            <person name="Ma L.-J."/>
            <person name="Henn M.R."/>
            <person name="Sil A."/>
            <person name="Goldman B."/>
            <person name="Young S.K."/>
            <person name="Kodira C.D."/>
            <person name="Zeng Q."/>
            <person name="Koehrsen M."/>
            <person name="Alvarado L."/>
            <person name="Berlin A."/>
            <person name="Borenstein D."/>
            <person name="Chen Z."/>
            <person name="Engels R."/>
            <person name="Freedman E."/>
            <person name="Gellesch M."/>
            <person name="Goldberg J."/>
            <person name="Griggs A."/>
            <person name="Gujja S."/>
            <person name="Heiman D."/>
            <person name="Hepburn T."/>
            <person name="Howarth C."/>
            <person name="Jen D."/>
            <person name="Larson L."/>
            <person name="Lewis B."/>
            <person name="Mehta T."/>
            <person name="Park D."/>
            <person name="Pearson M."/>
            <person name="Roberts A."/>
            <person name="Saif S."/>
            <person name="Shea T."/>
            <person name="Shenoy N."/>
            <person name="Sisk P."/>
            <person name="Stolte C."/>
            <person name="Sykes S."/>
            <person name="Walk T."/>
            <person name="White J."/>
            <person name="Yandava C."/>
            <person name="Klein B."/>
            <person name="McEwen J.G."/>
            <person name="Puccia R."/>
            <person name="Goldman G.H."/>
            <person name="Felipe M.S."/>
            <person name="Nino-Vega G."/>
            <person name="San-Blas G."/>
            <person name="Taylor J."/>
            <person name="Mendoza L."/>
            <person name="Galagan J."/>
            <person name="Nusbaum C."/>
            <person name="Birren B."/>
        </authorList>
    </citation>
    <scope>NUCLEOTIDE SEQUENCE [LARGE SCALE GENOMIC DNA]</scope>
    <source>
        <strain evidence="2">H88</strain>
    </source>
</reference>
<dbReference type="VEuPathDB" id="FungiDB:I7I53_05006"/>
<name>F0UK74_AJEC8</name>
<accession>F0UK74</accession>
<proteinExistence type="predicted"/>
<dbReference type="HOGENOM" id="CLU_1906143_0_0_1"/>